<dbReference type="FunFam" id="3.40.50.720:FF:000047">
    <property type="entry name" value="NADP-dependent L-serine/L-allo-threonine dehydrogenase"/>
    <property type="match status" value="1"/>
</dbReference>
<dbReference type="RefSeq" id="XP_028140117.1">
    <property type="nucleotide sequence ID" value="XM_028284316.1"/>
</dbReference>
<dbReference type="OrthoDB" id="1933717at2759"/>
<evidence type="ECO:0000256" key="2">
    <source>
        <dbReference type="ARBA" id="ARBA00023002"/>
    </source>
</evidence>
<gene>
    <name evidence="4" type="primary">LOC114334275</name>
</gene>
<dbReference type="PRINTS" id="PR00080">
    <property type="entry name" value="SDRFAMILY"/>
</dbReference>
<dbReference type="AlphaFoldDB" id="A0A6P7FZB1"/>
<dbReference type="InterPro" id="IPR036291">
    <property type="entry name" value="NAD(P)-bd_dom_sf"/>
</dbReference>
<dbReference type="GO" id="GO:0016616">
    <property type="term" value="F:oxidoreductase activity, acting on the CH-OH group of donors, NAD or NADP as acceptor"/>
    <property type="evidence" value="ECO:0007669"/>
    <property type="project" value="UniProtKB-ARBA"/>
</dbReference>
<name>A0A6P7FZB1_DIAVI</name>
<dbReference type="KEGG" id="dvv:114334275"/>
<dbReference type="Gene3D" id="3.40.50.720">
    <property type="entry name" value="NAD(P)-binding Rossmann-like Domain"/>
    <property type="match status" value="1"/>
</dbReference>
<dbReference type="InterPro" id="IPR002347">
    <property type="entry name" value="SDR_fam"/>
</dbReference>
<organism evidence="4">
    <name type="scientific">Diabrotica virgifera virgifera</name>
    <name type="common">western corn rootworm</name>
    <dbReference type="NCBI Taxonomy" id="50390"/>
    <lineage>
        <taxon>Eukaryota</taxon>
        <taxon>Metazoa</taxon>
        <taxon>Ecdysozoa</taxon>
        <taxon>Arthropoda</taxon>
        <taxon>Hexapoda</taxon>
        <taxon>Insecta</taxon>
        <taxon>Pterygota</taxon>
        <taxon>Neoptera</taxon>
        <taxon>Endopterygota</taxon>
        <taxon>Coleoptera</taxon>
        <taxon>Polyphaga</taxon>
        <taxon>Cucujiformia</taxon>
        <taxon>Chrysomeloidea</taxon>
        <taxon>Chrysomelidae</taxon>
        <taxon>Galerucinae</taxon>
        <taxon>Diabroticina</taxon>
        <taxon>Diabroticites</taxon>
        <taxon>Diabrotica</taxon>
    </lineage>
</organism>
<evidence type="ECO:0000313" key="4">
    <source>
        <dbReference type="RefSeq" id="XP_028140117.1"/>
    </source>
</evidence>
<comment type="similarity">
    <text evidence="1 3">Belongs to the short-chain dehydrogenases/reductases (SDR) family.</text>
</comment>
<dbReference type="PANTHER" id="PTHR43115:SF4">
    <property type="entry name" value="DEHYDROGENASE_REDUCTASE SDR FAMILY MEMBER 11"/>
    <property type="match status" value="1"/>
</dbReference>
<accession>A0A6P7FZB1</accession>
<reference evidence="4" key="1">
    <citation type="submission" date="2025-08" db="UniProtKB">
        <authorList>
            <consortium name="RefSeq"/>
        </authorList>
    </citation>
    <scope>IDENTIFICATION</scope>
    <source>
        <tissue evidence="4">Whole insect</tissue>
    </source>
</reference>
<protein>
    <submittedName>
        <fullName evidence="4">Farnesol dehydrogenase-like</fullName>
    </submittedName>
</protein>
<dbReference type="PANTHER" id="PTHR43115">
    <property type="entry name" value="DEHYDROGENASE/REDUCTASE SDR FAMILY MEMBER 11"/>
    <property type="match status" value="1"/>
</dbReference>
<dbReference type="InParanoid" id="A0A6P7FZB1"/>
<dbReference type="PROSITE" id="PS00061">
    <property type="entry name" value="ADH_SHORT"/>
    <property type="match status" value="1"/>
</dbReference>
<keyword evidence="2" id="KW-0560">Oxidoreductase</keyword>
<dbReference type="Pfam" id="PF00106">
    <property type="entry name" value="adh_short"/>
    <property type="match status" value="1"/>
</dbReference>
<dbReference type="InterPro" id="IPR020904">
    <property type="entry name" value="Sc_DH/Rdtase_CS"/>
</dbReference>
<proteinExistence type="inferred from homology"/>
<evidence type="ECO:0000256" key="3">
    <source>
        <dbReference type="RuleBase" id="RU000363"/>
    </source>
</evidence>
<sequence>MDRWLGKVALVTGASAGVGAAISEKLVEAGLKVVGVARRTKVLDELAQKLSSKKGKFFPYTGDVSKEEDIVKAFSWTKENVGPVSVLINNAAVLLLEDLSSITTPHLKQEFDINVISVCIANREAIKQMKENNIAGHIININSVAGHKVMNFPKLNVYAATKHAVSALTETLRLEQSNQKTNIKVTSISPGAIVTEMMMNVSKEMGMPIENPEEIEKVAALSAKDIADSVYYVLSTPPHVNITELTIQVVGETA</sequence>
<dbReference type="SUPFAM" id="SSF51735">
    <property type="entry name" value="NAD(P)-binding Rossmann-fold domains"/>
    <property type="match status" value="1"/>
</dbReference>
<evidence type="ECO:0000256" key="1">
    <source>
        <dbReference type="ARBA" id="ARBA00006484"/>
    </source>
</evidence>
<dbReference type="PRINTS" id="PR00081">
    <property type="entry name" value="GDHRDH"/>
</dbReference>